<dbReference type="Pfam" id="PF13795">
    <property type="entry name" value="HupE_UreJ_2"/>
    <property type="match status" value="1"/>
</dbReference>
<dbReference type="InterPro" id="IPR032809">
    <property type="entry name" value="Put_HupE_UreJ"/>
</dbReference>
<dbReference type="STRING" id="1547922.ISF6_4172"/>
<dbReference type="InterPro" id="IPR018247">
    <property type="entry name" value="EF_Hand_1_Ca_BS"/>
</dbReference>
<reference evidence="4 5" key="2">
    <citation type="journal article" date="2016" name="Science">
        <title>A bacterium that degrades and assimilates poly(ethylene terephthalate).</title>
        <authorList>
            <person name="Yoshida S."/>
            <person name="Hiraga K."/>
            <person name="Takehana T."/>
            <person name="Taniguchi I."/>
            <person name="Yamaji H."/>
            <person name="Maeda Y."/>
            <person name="Toyohara K."/>
            <person name="Miyamoto K."/>
            <person name="Kimura Y."/>
            <person name="Oda K."/>
        </authorList>
    </citation>
    <scope>NUCLEOTIDE SEQUENCE [LARGE SCALE GENOMIC DNA]</scope>
    <source>
        <strain evidence="5">NBRC 110686 / TISTR 2288 / 201-F6</strain>
    </source>
</reference>
<gene>
    <name evidence="4" type="ORF">ISF6_4172</name>
</gene>
<protein>
    <recommendedName>
        <fullName evidence="6">HupE/UreJ family protein</fullName>
    </recommendedName>
</protein>
<keyword evidence="2" id="KW-0472">Membrane</keyword>
<evidence type="ECO:0000256" key="2">
    <source>
        <dbReference type="SAM" id="Phobius"/>
    </source>
</evidence>
<feature type="compositionally biased region" description="Low complexity" evidence="1">
    <location>
        <begin position="165"/>
        <end position="174"/>
    </location>
</feature>
<evidence type="ECO:0000313" key="4">
    <source>
        <dbReference type="EMBL" id="GAP37978.1"/>
    </source>
</evidence>
<proteinExistence type="predicted"/>
<evidence type="ECO:0000256" key="1">
    <source>
        <dbReference type="SAM" id="MobiDB-lite"/>
    </source>
</evidence>
<keyword evidence="2" id="KW-1133">Transmembrane helix</keyword>
<feature type="transmembrane region" description="Helical" evidence="2">
    <location>
        <begin position="228"/>
        <end position="251"/>
    </location>
</feature>
<dbReference type="RefSeq" id="WP_054021879.1">
    <property type="nucleotide sequence ID" value="NZ_BBYR01000065.1"/>
</dbReference>
<feature type="transmembrane region" description="Helical" evidence="2">
    <location>
        <begin position="257"/>
        <end position="275"/>
    </location>
</feature>
<feature type="transmembrane region" description="Helical" evidence="2">
    <location>
        <begin position="318"/>
        <end position="342"/>
    </location>
</feature>
<dbReference type="EMBL" id="BBYR01000065">
    <property type="protein sequence ID" value="GAP37978.1"/>
    <property type="molecule type" value="Genomic_DNA"/>
</dbReference>
<keyword evidence="5" id="KW-1185">Reference proteome</keyword>
<feature type="chain" id="PRO_5005513735" description="HupE/UreJ family protein" evidence="3">
    <location>
        <begin position="21"/>
        <end position="382"/>
    </location>
</feature>
<dbReference type="PROSITE" id="PS00018">
    <property type="entry name" value="EF_HAND_1"/>
    <property type="match status" value="1"/>
</dbReference>
<dbReference type="AlphaFoldDB" id="A0A0K8P5J0"/>
<feature type="transmembrane region" description="Helical" evidence="2">
    <location>
        <begin position="287"/>
        <end position="306"/>
    </location>
</feature>
<comment type="caution">
    <text evidence="4">The sequence shown here is derived from an EMBL/GenBank/DDBJ whole genome shotgun (WGS) entry which is preliminary data.</text>
</comment>
<evidence type="ECO:0008006" key="6">
    <source>
        <dbReference type="Google" id="ProtNLM"/>
    </source>
</evidence>
<feature type="signal peptide" evidence="3">
    <location>
        <begin position="1"/>
        <end position="20"/>
    </location>
</feature>
<keyword evidence="2" id="KW-0812">Transmembrane</keyword>
<name>A0A0K8P5J0_PISS1</name>
<keyword evidence="3" id="KW-0732">Signal</keyword>
<evidence type="ECO:0000256" key="3">
    <source>
        <dbReference type="SAM" id="SignalP"/>
    </source>
</evidence>
<feature type="region of interest" description="Disordered" evidence="1">
    <location>
        <begin position="152"/>
        <end position="174"/>
    </location>
</feature>
<accession>A0A0K8P5J0</accession>
<evidence type="ECO:0000313" key="5">
    <source>
        <dbReference type="Proteomes" id="UP000037660"/>
    </source>
</evidence>
<reference evidence="5" key="1">
    <citation type="submission" date="2015-07" db="EMBL/GenBank/DDBJ databases">
        <title>Discovery of a poly(ethylene terephthalate assimilation.</title>
        <authorList>
            <person name="Yoshida S."/>
            <person name="Hiraga K."/>
            <person name="Takehana T."/>
            <person name="Taniguchi I."/>
            <person name="Yamaji H."/>
            <person name="Maeda Y."/>
            <person name="Toyohara K."/>
            <person name="Miyamoto K."/>
            <person name="Kimura Y."/>
            <person name="Oda K."/>
        </authorList>
    </citation>
    <scope>NUCLEOTIDE SEQUENCE [LARGE SCALE GENOMIC DNA]</scope>
    <source>
        <strain evidence="5">NBRC 110686 / TISTR 2288 / 201-F6</strain>
    </source>
</reference>
<dbReference type="Proteomes" id="UP000037660">
    <property type="component" value="Unassembled WGS sequence"/>
</dbReference>
<feature type="transmembrane region" description="Helical" evidence="2">
    <location>
        <begin position="349"/>
        <end position="371"/>
    </location>
</feature>
<dbReference type="OrthoDB" id="9808870at2"/>
<sequence>MNRLLRAGLAALLFGLSATAAQAHKASDAYLQLAPAADGGTRLRVDVALRDLDAAVDLDADADGRLTWGEVRTAWPAIDGYVRGHVQIDGCRFEPPEPALERRADGVYAVLDYRAACRWSASAPVRYTLFDGLDPTHRGLLSVRDASGAATAVRPLDPQRPDSAAPPAFGATPAEAGPTTASAGFVREGVHHIVTGYDHVLFLMCLLLPAVLRRTPQGWRPVERFGQALWPVVAIVTAFTLAHSITLALAALKLASLPPGFIEPAIAATIVVAALDNVVPLFRGRRALVTFLFGLIHGFGFAGVLAELDLPAAHFAWALLQFNLGLELGQLAIVAIAIGLLYAARTRRAYVPVVVLGGSAVAILIGAAWFVERVTGGAWMPF</sequence>
<organism evidence="4 5">
    <name type="scientific">Piscinibacter sakaiensis</name>
    <name type="common">Ideonella sakaiensis</name>
    <dbReference type="NCBI Taxonomy" id="1547922"/>
    <lineage>
        <taxon>Bacteria</taxon>
        <taxon>Pseudomonadati</taxon>
        <taxon>Pseudomonadota</taxon>
        <taxon>Betaproteobacteria</taxon>
        <taxon>Burkholderiales</taxon>
        <taxon>Sphaerotilaceae</taxon>
        <taxon>Piscinibacter</taxon>
    </lineage>
</organism>
<feature type="transmembrane region" description="Helical" evidence="2">
    <location>
        <begin position="199"/>
        <end position="216"/>
    </location>
</feature>